<dbReference type="AlphaFoldDB" id="A0A8H3X9T7"/>
<dbReference type="SUPFAM" id="SSF54695">
    <property type="entry name" value="POZ domain"/>
    <property type="match status" value="1"/>
</dbReference>
<dbReference type="EMBL" id="WTPW01001532">
    <property type="protein sequence ID" value="KAF0429918.1"/>
    <property type="molecule type" value="Genomic_DNA"/>
</dbReference>
<feature type="domain" description="BTB" evidence="2">
    <location>
        <begin position="32"/>
        <end position="173"/>
    </location>
</feature>
<dbReference type="SMART" id="SM00225">
    <property type="entry name" value="BTB"/>
    <property type="match status" value="1"/>
</dbReference>
<dbReference type="InterPro" id="IPR011333">
    <property type="entry name" value="SKP1/BTB/POZ_sf"/>
</dbReference>
<dbReference type="GO" id="GO:0051260">
    <property type="term" value="P:protein homooligomerization"/>
    <property type="evidence" value="ECO:0007669"/>
    <property type="project" value="InterPro"/>
</dbReference>
<sequence>MLEEISDQLEKTFMDEEVNIKNGAGKKIEPDDKIILNVGGVKYETFRSTLTAYPETLLGIMFADRNKEMLHPMNGNEFFFDRDGYLFRHILQYYRTGMIHWPEPSSCHENSTHNTHFDSKKSTKPSDKSEIKDANTVPSYMFPFSRSELEQEMQYFLIPAASEDDDDDDNNSYNPPLTFANKAVVDNVNGFLNSLIDVMHQLAGLFEKHIFITFYHDRQPPIFSLITPNLNVVKNETAPFRENIRKLLLPYAGVGYTLLMNFEREIELYLKGEIPELNWSIEKPAGLPNRFILHLSFNDKFLKQQILRNSCLAKVIYTINSDKSKGHIDN</sequence>
<dbReference type="PANTHER" id="PTHR14499:SF136">
    <property type="entry name" value="GH08630P"/>
    <property type="match status" value="1"/>
</dbReference>
<evidence type="ECO:0000313" key="4">
    <source>
        <dbReference type="Proteomes" id="UP000439903"/>
    </source>
</evidence>
<name>A0A8H3X9T7_GIGMA</name>
<accession>A0A8H3X9T7</accession>
<feature type="compositionally biased region" description="Basic and acidic residues" evidence="1">
    <location>
        <begin position="115"/>
        <end position="131"/>
    </location>
</feature>
<dbReference type="Gene3D" id="3.30.710.10">
    <property type="entry name" value="Potassium Channel Kv1.1, Chain A"/>
    <property type="match status" value="1"/>
</dbReference>
<dbReference type="InterPro" id="IPR003131">
    <property type="entry name" value="T1-type_BTB"/>
</dbReference>
<proteinExistence type="predicted"/>
<organism evidence="3 4">
    <name type="scientific">Gigaspora margarita</name>
    <dbReference type="NCBI Taxonomy" id="4874"/>
    <lineage>
        <taxon>Eukaryota</taxon>
        <taxon>Fungi</taxon>
        <taxon>Fungi incertae sedis</taxon>
        <taxon>Mucoromycota</taxon>
        <taxon>Glomeromycotina</taxon>
        <taxon>Glomeromycetes</taxon>
        <taxon>Diversisporales</taxon>
        <taxon>Gigasporaceae</taxon>
        <taxon>Gigaspora</taxon>
    </lineage>
</organism>
<evidence type="ECO:0000256" key="1">
    <source>
        <dbReference type="SAM" id="MobiDB-lite"/>
    </source>
</evidence>
<protein>
    <submittedName>
        <fullName evidence="3">BTB/POZ protein</fullName>
    </submittedName>
</protein>
<evidence type="ECO:0000313" key="3">
    <source>
        <dbReference type="EMBL" id="KAF0429918.1"/>
    </source>
</evidence>
<dbReference type="Proteomes" id="UP000439903">
    <property type="component" value="Unassembled WGS sequence"/>
</dbReference>
<dbReference type="PANTHER" id="PTHR14499">
    <property type="entry name" value="POTASSIUM CHANNEL TETRAMERIZATION DOMAIN-CONTAINING"/>
    <property type="match status" value="1"/>
</dbReference>
<feature type="region of interest" description="Disordered" evidence="1">
    <location>
        <begin position="106"/>
        <end position="131"/>
    </location>
</feature>
<reference evidence="3 4" key="1">
    <citation type="journal article" date="2019" name="Environ. Microbiol.">
        <title>At the nexus of three kingdoms: the genome of the mycorrhizal fungus Gigaspora margarita provides insights into plant, endobacterial and fungal interactions.</title>
        <authorList>
            <person name="Venice F."/>
            <person name="Ghignone S."/>
            <person name="Salvioli di Fossalunga A."/>
            <person name="Amselem J."/>
            <person name="Novero M."/>
            <person name="Xianan X."/>
            <person name="Sedzielewska Toro K."/>
            <person name="Morin E."/>
            <person name="Lipzen A."/>
            <person name="Grigoriev I.V."/>
            <person name="Henrissat B."/>
            <person name="Martin F.M."/>
            <person name="Bonfante P."/>
        </authorList>
    </citation>
    <scope>NUCLEOTIDE SEQUENCE [LARGE SCALE GENOMIC DNA]</scope>
    <source>
        <strain evidence="3 4">BEG34</strain>
    </source>
</reference>
<keyword evidence="4" id="KW-1185">Reference proteome</keyword>
<evidence type="ECO:0000259" key="2">
    <source>
        <dbReference type="SMART" id="SM00225"/>
    </source>
</evidence>
<comment type="caution">
    <text evidence="3">The sequence shown here is derived from an EMBL/GenBank/DDBJ whole genome shotgun (WGS) entry which is preliminary data.</text>
</comment>
<dbReference type="Pfam" id="PF02214">
    <property type="entry name" value="BTB_2"/>
    <property type="match status" value="1"/>
</dbReference>
<dbReference type="InterPro" id="IPR000210">
    <property type="entry name" value="BTB/POZ_dom"/>
</dbReference>
<gene>
    <name evidence="3" type="ORF">F8M41_005615</name>
</gene>
<dbReference type="OrthoDB" id="10025005at2759"/>